<feature type="domain" description="NERD" evidence="2">
    <location>
        <begin position="70"/>
        <end position="190"/>
    </location>
</feature>
<keyword evidence="1" id="KW-0472">Membrane</keyword>
<accession>E6TTW2</accession>
<dbReference type="InterPro" id="IPR011528">
    <property type="entry name" value="NERD"/>
</dbReference>
<evidence type="ECO:0000313" key="3">
    <source>
        <dbReference type="EMBL" id="ADU31993.1"/>
    </source>
</evidence>
<dbReference type="OrthoDB" id="5782056at2"/>
<dbReference type="PANTHER" id="PTHR35287:SF1">
    <property type="entry name" value="SI:ZFOS-911D5.4"/>
    <property type="match status" value="1"/>
</dbReference>
<dbReference type="KEGG" id="bco:Bcell_3753"/>
<dbReference type="STRING" id="649639.Bcell_3753"/>
<keyword evidence="1" id="KW-1133">Transmembrane helix</keyword>
<sequence>MAVIHKGDNELKGRAQKNLLLSIVFTIPTLLYMFLFFTQSFHFPGFFHLLAIVPAAIGSYFWRQYDKLRSGIKGEERTTKALANLPDGYEVFTSVKIATGEGRTELDQLIVGEKGIFIVEVKNHNGKIVGHEEDHSWVQHKVGQKGGRYTSNMKNPVKQVRRQVYLLSQYLKENKSQVWIEGVVLFSNRRATVNVRTERTPVFSDPDQLSYYLSSYQPKRKPSTEQLNKVKNLLKR</sequence>
<dbReference type="eggNOG" id="COG0551">
    <property type="taxonomic scope" value="Bacteria"/>
</dbReference>
<dbReference type="EMBL" id="CP002394">
    <property type="protein sequence ID" value="ADU31993.1"/>
    <property type="molecule type" value="Genomic_DNA"/>
</dbReference>
<proteinExistence type="predicted"/>
<dbReference type="AlphaFoldDB" id="E6TTW2"/>
<evidence type="ECO:0000256" key="1">
    <source>
        <dbReference type="SAM" id="Phobius"/>
    </source>
</evidence>
<dbReference type="Proteomes" id="UP000001401">
    <property type="component" value="Chromosome"/>
</dbReference>
<name>E6TTW2_EVAC2</name>
<dbReference type="PROSITE" id="PS50965">
    <property type="entry name" value="NERD"/>
    <property type="match status" value="1"/>
</dbReference>
<protein>
    <submittedName>
        <fullName evidence="3">NERD domain protein</fullName>
    </submittedName>
</protein>
<dbReference type="Pfam" id="PF08378">
    <property type="entry name" value="NERD"/>
    <property type="match status" value="1"/>
</dbReference>
<feature type="transmembrane region" description="Helical" evidence="1">
    <location>
        <begin position="19"/>
        <end position="37"/>
    </location>
</feature>
<keyword evidence="4" id="KW-1185">Reference proteome</keyword>
<gene>
    <name evidence="3" type="ordered locus">Bcell_3753</name>
</gene>
<organism evidence="3 4">
    <name type="scientific">Evansella cellulosilytica (strain ATCC 21833 / DSM 2522 / FERM P-1141 / JCM 9156 / N-4)</name>
    <name type="common">Bacillus cellulosilyticus</name>
    <dbReference type="NCBI Taxonomy" id="649639"/>
    <lineage>
        <taxon>Bacteria</taxon>
        <taxon>Bacillati</taxon>
        <taxon>Bacillota</taxon>
        <taxon>Bacilli</taxon>
        <taxon>Bacillales</taxon>
        <taxon>Bacillaceae</taxon>
        <taxon>Evansella</taxon>
    </lineage>
</organism>
<evidence type="ECO:0000313" key="4">
    <source>
        <dbReference type="Proteomes" id="UP000001401"/>
    </source>
</evidence>
<feature type="transmembrane region" description="Helical" evidence="1">
    <location>
        <begin position="43"/>
        <end position="62"/>
    </location>
</feature>
<evidence type="ECO:0000259" key="2">
    <source>
        <dbReference type="PROSITE" id="PS50965"/>
    </source>
</evidence>
<reference evidence="3 4" key="1">
    <citation type="submission" date="2010-12" db="EMBL/GenBank/DDBJ databases">
        <title>Complete sequence of Bacillus cellulosilyticus DSM 2522.</title>
        <authorList>
            <consortium name="US DOE Joint Genome Institute"/>
            <person name="Lucas S."/>
            <person name="Copeland A."/>
            <person name="Lapidus A."/>
            <person name="Cheng J.-F."/>
            <person name="Bruce D."/>
            <person name="Goodwin L."/>
            <person name="Pitluck S."/>
            <person name="Chertkov O."/>
            <person name="Detter J.C."/>
            <person name="Han C."/>
            <person name="Tapia R."/>
            <person name="Land M."/>
            <person name="Hauser L."/>
            <person name="Jeffries C."/>
            <person name="Kyrpides N."/>
            <person name="Ivanova N."/>
            <person name="Mikhailova N."/>
            <person name="Brumm P."/>
            <person name="Mead D."/>
            <person name="Woyke T."/>
        </authorList>
    </citation>
    <scope>NUCLEOTIDE SEQUENCE [LARGE SCALE GENOMIC DNA]</scope>
    <source>
        <strain evidence="4">ATCC 21833 / DSM 2522 / FERM P-1141 / JCM 9156 / N-4</strain>
    </source>
</reference>
<dbReference type="HOGENOM" id="CLU_100591_0_0_9"/>
<dbReference type="PANTHER" id="PTHR35287">
    <property type="entry name" value="SI:ZFOS-911D5.4"/>
    <property type="match status" value="1"/>
</dbReference>
<dbReference type="RefSeq" id="WP_013490324.1">
    <property type="nucleotide sequence ID" value="NC_014829.1"/>
</dbReference>
<keyword evidence="1" id="KW-0812">Transmembrane</keyword>